<dbReference type="InterPro" id="IPR005225">
    <property type="entry name" value="Small_GTP-bd"/>
</dbReference>
<dbReference type="SMART" id="SM00173">
    <property type="entry name" value="RAS"/>
    <property type="match status" value="1"/>
</dbReference>
<dbReference type="PROSITE" id="PS51421">
    <property type="entry name" value="RAS"/>
    <property type="match status" value="1"/>
</dbReference>
<dbReference type="PROSITE" id="PS51419">
    <property type="entry name" value="RAB"/>
    <property type="match status" value="1"/>
</dbReference>
<organism evidence="5 6">
    <name type="scientific">Rattus norvegicus</name>
    <name type="common">Rat</name>
    <dbReference type="NCBI Taxonomy" id="10116"/>
    <lineage>
        <taxon>Eukaryota</taxon>
        <taxon>Metazoa</taxon>
        <taxon>Chordata</taxon>
        <taxon>Craniata</taxon>
        <taxon>Vertebrata</taxon>
        <taxon>Euteleostomi</taxon>
        <taxon>Mammalia</taxon>
        <taxon>Eutheria</taxon>
        <taxon>Euarchontoglires</taxon>
        <taxon>Glires</taxon>
        <taxon>Rodentia</taxon>
        <taxon>Myomorpha</taxon>
        <taxon>Muroidea</taxon>
        <taxon>Muridae</taxon>
        <taxon>Murinae</taxon>
        <taxon>Rattus</taxon>
    </lineage>
</organism>
<keyword evidence="6" id="KW-1185">Reference proteome</keyword>
<evidence type="ECO:0000313" key="6">
    <source>
        <dbReference type="Proteomes" id="UP000002494"/>
    </source>
</evidence>
<dbReference type="SMART" id="SM00175">
    <property type="entry name" value="RAB"/>
    <property type="match status" value="1"/>
</dbReference>
<reference evidence="5" key="1">
    <citation type="submission" date="2024-01" db="EMBL/GenBank/DDBJ databases">
        <title>GRCr8: a new rat reference genome assembly contstructed from accurate long reads and long range scaffolding.</title>
        <authorList>
            <person name="Doris P.A."/>
            <person name="Kalbfleisch T."/>
            <person name="Li K."/>
            <person name="Howe K."/>
            <person name="Wood J."/>
        </authorList>
    </citation>
    <scope>NUCLEOTIDE SEQUENCE [LARGE SCALE GENOMIC DNA]</scope>
    <source>
        <strain evidence="5">Brown Norway</strain>
    </source>
</reference>
<dbReference type="InterPro" id="IPR027417">
    <property type="entry name" value="P-loop_NTPase"/>
</dbReference>
<dbReference type="RGD" id="1308560">
    <property type="gene designation" value="Nkiras1"/>
</dbReference>
<dbReference type="GeneTree" id="ENSGT00940000159705"/>
<feature type="region of interest" description="Disordered" evidence="4">
    <location>
        <begin position="258"/>
        <end position="282"/>
    </location>
</feature>
<evidence type="ECO:0000256" key="3">
    <source>
        <dbReference type="ARBA" id="ARBA00023134"/>
    </source>
</evidence>
<keyword evidence="3" id="KW-0342">GTP-binding</keyword>
<dbReference type="InterPro" id="IPR042227">
    <property type="entry name" value="KBRS"/>
</dbReference>
<gene>
    <name evidence="5" type="primary">Nkiras1</name>
</gene>
<evidence type="ECO:0000313" key="5">
    <source>
        <dbReference type="Ensembl" id="ENSRNOP00000109920.1"/>
    </source>
</evidence>
<evidence type="ECO:0000256" key="4">
    <source>
        <dbReference type="SAM" id="MobiDB-lite"/>
    </source>
</evidence>
<reference evidence="5" key="3">
    <citation type="submission" date="2025-09" db="UniProtKB">
        <authorList>
            <consortium name="Ensembl"/>
        </authorList>
    </citation>
    <scope>IDENTIFICATION</scope>
    <source>
        <strain evidence="5">Brown Norway</strain>
    </source>
</reference>
<comment type="similarity">
    <text evidence="1">Belongs to the small GTPase superfamily. Ras family. KappaB-Ras subfamily.</text>
</comment>
<dbReference type="Proteomes" id="UP000002494">
    <property type="component" value="Chromosome 15"/>
</dbReference>
<proteinExistence type="inferred from homology"/>
<sequence>MGCQRQLLLRSAYLSNRLKASGKLQLVNTVVDRLAVGCTLRNWALATTAADTDPVNDITYTNKKSPATNVRLNQDFPMLPLSYKVLSQEKMGKGCKVVVCGLLSVGKTAILEQLLYGNHTIGMEDCETLEDVYMASVETDRGVKEQLHLYDTRGLQEGVELPKHYFSFADGFVLVYSVNNLESFQRVELLKKEIDKFKDKKEVAIVVLGNKLDLSEQRQVDADAAQQWARSEKVKLWEVTVTDRRTLIEPFTLLASKLSQPQSKSSFPLPGRKNKGNSNSEN</sequence>
<keyword evidence="2" id="KW-0547">Nucleotide-binding</keyword>
<dbReference type="PANTHER" id="PTHR46152:SF1">
    <property type="entry name" value="NF-KAPPA-B INHIBITOR-INTERACTING RAS-LIKE PROTEIN 1"/>
    <property type="match status" value="1"/>
</dbReference>
<dbReference type="PRINTS" id="PR00449">
    <property type="entry name" value="RASTRNSFRMNG"/>
</dbReference>
<name>A0ABK0M442_RAT</name>
<dbReference type="NCBIfam" id="TIGR00231">
    <property type="entry name" value="small_GTP"/>
    <property type="match status" value="1"/>
</dbReference>
<evidence type="ECO:0000256" key="1">
    <source>
        <dbReference type="ARBA" id="ARBA00008094"/>
    </source>
</evidence>
<protein>
    <submittedName>
        <fullName evidence="5">NFKB inhibitor interacting Ras-like 1</fullName>
    </submittedName>
</protein>
<dbReference type="Pfam" id="PF00071">
    <property type="entry name" value="Ras"/>
    <property type="match status" value="1"/>
</dbReference>
<dbReference type="InterPro" id="IPR001806">
    <property type="entry name" value="Small_GTPase"/>
</dbReference>
<dbReference type="Ensembl" id="ENSRNOT00000140227.1">
    <property type="protein sequence ID" value="ENSRNOP00000109920.1"/>
    <property type="gene ID" value="ENSRNOG00000008565.7"/>
</dbReference>
<evidence type="ECO:0000256" key="2">
    <source>
        <dbReference type="ARBA" id="ARBA00022741"/>
    </source>
</evidence>
<reference evidence="5" key="2">
    <citation type="submission" date="2025-08" db="UniProtKB">
        <authorList>
            <consortium name="Ensembl"/>
        </authorList>
    </citation>
    <scope>IDENTIFICATION</scope>
    <source>
        <strain evidence="5">Brown Norway</strain>
    </source>
</reference>
<dbReference type="Gene3D" id="3.40.50.300">
    <property type="entry name" value="P-loop containing nucleotide triphosphate hydrolases"/>
    <property type="match status" value="1"/>
</dbReference>
<dbReference type="SUPFAM" id="SSF52540">
    <property type="entry name" value="P-loop containing nucleoside triphosphate hydrolases"/>
    <property type="match status" value="1"/>
</dbReference>
<dbReference type="PANTHER" id="PTHR46152">
    <property type="entry name" value="NF-KAPPA-B INHIBITOR-INTERACTING RAS-LIKE PROTEIN"/>
    <property type="match status" value="1"/>
</dbReference>
<accession>A0ABK0M442</accession>